<dbReference type="AlphaFoldDB" id="A0A7V8FR47"/>
<gene>
    <name evidence="1" type="ORF">GAK30_00723</name>
</gene>
<comment type="caution">
    <text evidence="1">The sequence shown here is derived from an EMBL/GenBank/DDBJ whole genome shotgun (WGS) entry which is preliminary data.</text>
</comment>
<evidence type="ECO:0000313" key="1">
    <source>
        <dbReference type="EMBL" id="KAF1023033.1"/>
    </source>
</evidence>
<dbReference type="Pfam" id="PF11227">
    <property type="entry name" value="DUF3025"/>
    <property type="match status" value="1"/>
</dbReference>
<protein>
    <recommendedName>
        <fullName evidence="3">DUF3025 domain-containing protein</fullName>
    </recommendedName>
</protein>
<evidence type="ECO:0008006" key="3">
    <source>
        <dbReference type="Google" id="ProtNLM"/>
    </source>
</evidence>
<evidence type="ECO:0000313" key="2">
    <source>
        <dbReference type="Proteomes" id="UP000461670"/>
    </source>
</evidence>
<sequence length="288" mass="31175">MLPSPSSPLPALPHAPAFGAIDWHQPWLRPWRAQGEPAAQRAQAGSTLAALQPCDASPVRFVAQNELPAGIAYERYIFETGQCPVREGLHDFFNGLCWQHFPRSKARLNTLQAQAIGAQGGLQQPRGPLRDAITVFDENGAVLAAPPDVLAPLWTALRAHDWRRALVDLRPLWDQVQFVLFGHALLEKLVAPRVGITAHVLALPIAATGVPPPQLSLATLDAQLAPWLQADRLAAKPFTPLPVLGVPGWHAANAAVSFYDDASVFRPARAPKTTSLQPRQIAQRTPAA</sequence>
<dbReference type="InterPro" id="IPR021390">
    <property type="entry name" value="DUF3025"/>
</dbReference>
<dbReference type="EMBL" id="WNDQ01000007">
    <property type="protein sequence ID" value="KAF1023033.1"/>
    <property type="molecule type" value="Genomic_DNA"/>
</dbReference>
<accession>A0A7V8FR47</accession>
<organism evidence="1 2">
    <name type="scientific">Paracidovorax wautersii</name>
    <dbReference type="NCBI Taxonomy" id="1177982"/>
    <lineage>
        <taxon>Bacteria</taxon>
        <taxon>Pseudomonadati</taxon>
        <taxon>Pseudomonadota</taxon>
        <taxon>Betaproteobacteria</taxon>
        <taxon>Burkholderiales</taxon>
        <taxon>Comamonadaceae</taxon>
        <taxon>Paracidovorax</taxon>
    </lineage>
</organism>
<reference evidence="2" key="1">
    <citation type="journal article" date="2020" name="MBio">
        <title>Horizontal gene transfer to a defensive symbiont with a reduced genome amongst a multipartite beetle microbiome.</title>
        <authorList>
            <person name="Waterworth S.C."/>
            <person name="Florez L.V."/>
            <person name="Rees E.R."/>
            <person name="Hertweck C."/>
            <person name="Kaltenpoth M."/>
            <person name="Kwan J.C."/>
        </authorList>
    </citation>
    <scope>NUCLEOTIDE SEQUENCE [LARGE SCALE GENOMIC DNA]</scope>
</reference>
<proteinExistence type="predicted"/>
<dbReference type="Proteomes" id="UP000461670">
    <property type="component" value="Unassembled WGS sequence"/>
</dbReference>
<name>A0A7V8FR47_9BURK</name>